<sequence>MDFFGRIVSNQPEDAEAGGFHEPDTISTLDEPVWQTILRDLADIGLKTLHVVFPFWGSFKRVNRLKDWDLWGPLLLSFILASVLTLAAGKQSTLIFTTVFVIVWLGSCVITVNAILLGGKISFFQTVCALGYSLGPLDIAALICIWWPNLIFRLIVVSICWGWSVFASWGFVLAMMPTDKTGRGPLVLYPIFLFYLVIAWMIVVVHDVD</sequence>
<evidence type="ECO:0000256" key="5">
    <source>
        <dbReference type="ARBA" id="ARBA00023136"/>
    </source>
</evidence>
<feature type="transmembrane region" description="Helical" evidence="6">
    <location>
        <begin position="94"/>
        <end position="117"/>
    </location>
</feature>
<dbReference type="EMBL" id="KB008073">
    <property type="protein sequence ID" value="ELR13946.1"/>
    <property type="molecule type" value="Genomic_DNA"/>
</dbReference>
<dbReference type="GO" id="GO:0005802">
    <property type="term" value="C:trans-Golgi network"/>
    <property type="evidence" value="ECO:0007669"/>
    <property type="project" value="TreeGrafter"/>
</dbReference>
<evidence type="ECO:0000256" key="4">
    <source>
        <dbReference type="ARBA" id="ARBA00022989"/>
    </source>
</evidence>
<accession>L8GP79</accession>
<dbReference type="PANTHER" id="PTHR21236:SF1">
    <property type="entry name" value="PROTEIN YIPF6"/>
    <property type="match status" value="1"/>
</dbReference>
<dbReference type="GO" id="GO:0000139">
    <property type="term" value="C:Golgi membrane"/>
    <property type="evidence" value="ECO:0007669"/>
    <property type="project" value="UniProtKB-SubCell"/>
</dbReference>
<evidence type="ECO:0000313" key="9">
    <source>
        <dbReference type="EMBL" id="ELR13946.1"/>
    </source>
</evidence>
<dbReference type="Proteomes" id="UP000011083">
    <property type="component" value="Unassembled WGS sequence"/>
</dbReference>
<dbReference type="Pfam" id="PF04893">
    <property type="entry name" value="Yip1"/>
    <property type="match status" value="1"/>
</dbReference>
<name>L8GP79_ACACF</name>
<dbReference type="AlphaFoldDB" id="L8GP79"/>
<evidence type="ECO:0000256" key="2">
    <source>
        <dbReference type="ARBA" id="ARBA00010596"/>
    </source>
</evidence>
<organism evidence="9 10">
    <name type="scientific">Acanthamoeba castellanii (strain ATCC 30010 / Neff)</name>
    <dbReference type="NCBI Taxonomy" id="1257118"/>
    <lineage>
        <taxon>Eukaryota</taxon>
        <taxon>Amoebozoa</taxon>
        <taxon>Discosea</taxon>
        <taxon>Longamoebia</taxon>
        <taxon>Centramoebida</taxon>
        <taxon>Acanthamoebidae</taxon>
        <taxon>Acanthamoeba</taxon>
    </lineage>
</organism>
<dbReference type="GeneID" id="14914680"/>
<comment type="similarity">
    <text evidence="2 6">Belongs to the YIP1 family.</text>
</comment>
<dbReference type="PANTHER" id="PTHR21236">
    <property type="entry name" value="GOLGI MEMBRANE PROTEIN YIP1"/>
    <property type="match status" value="1"/>
</dbReference>
<evidence type="ECO:0000259" key="8">
    <source>
        <dbReference type="Pfam" id="PF04893"/>
    </source>
</evidence>
<gene>
    <name evidence="9" type="ORF">ACA1_364740</name>
</gene>
<dbReference type="GO" id="GO:0006888">
    <property type="term" value="P:endoplasmic reticulum to Golgi vesicle-mediated transport"/>
    <property type="evidence" value="ECO:0007669"/>
    <property type="project" value="InterPro"/>
</dbReference>
<feature type="transmembrane region" description="Helical" evidence="6">
    <location>
        <begin position="154"/>
        <end position="174"/>
    </location>
</feature>
<dbReference type="VEuPathDB" id="AmoebaDB:ACA1_364740"/>
<dbReference type="InterPro" id="IPR045231">
    <property type="entry name" value="Yip1/4-like"/>
</dbReference>
<evidence type="ECO:0000256" key="6">
    <source>
        <dbReference type="RuleBase" id="RU361264"/>
    </source>
</evidence>
<feature type="transmembrane region" description="Helical" evidence="6">
    <location>
        <begin position="70"/>
        <end position="88"/>
    </location>
</feature>
<proteinExistence type="inferred from homology"/>
<dbReference type="InterPro" id="IPR006977">
    <property type="entry name" value="Yip1_dom"/>
</dbReference>
<feature type="transmembrane region" description="Helical" evidence="6">
    <location>
        <begin position="186"/>
        <end position="206"/>
    </location>
</feature>
<dbReference type="RefSeq" id="XP_004335959.1">
    <property type="nucleotide sequence ID" value="XM_004335911.1"/>
</dbReference>
<keyword evidence="10" id="KW-1185">Reference proteome</keyword>
<keyword evidence="5 6" id="KW-0472">Membrane</keyword>
<feature type="region of interest" description="Disordered" evidence="7">
    <location>
        <begin position="1"/>
        <end position="22"/>
    </location>
</feature>
<feature type="domain" description="Yip1" evidence="8">
    <location>
        <begin position="59"/>
        <end position="201"/>
    </location>
</feature>
<evidence type="ECO:0000313" key="10">
    <source>
        <dbReference type="Proteomes" id="UP000011083"/>
    </source>
</evidence>
<evidence type="ECO:0000256" key="1">
    <source>
        <dbReference type="ARBA" id="ARBA00004141"/>
    </source>
</evidence>
<dbReference type="OrthoDB" id="411251at2759"/>
<keyword evidence="4 6" id="KW-1133">Transmembrane helix</keyword>
<protein>
    <recommendedName>
        <fullName evidence="6">Protein YIPF</fullName>
    </recommendedName>
</protein>
<dbReference type="KEGG" id="acan:ACA1_364740"/>
<evidence type="ECO:0000256" key="3">
    <source>
        <dbReference type="ARBA" id="ARBA00022692"/>
    </source>
</evidence>
<evidence type="ECO:0000256" key="7">
    <source>
        <dbReference type="SAM" id="MobiDB-lite"/>
    </source>
</evidence>
<dbReference type="OMA" id="IKFYHVL"/>
<reference evidence="9 10" key="1">
    <citation type="journal article" date="2013" name="Genome Biol.">
        <title>Genome of Acanthamoeba castellanii highlights extensive lateral gene transfer and early evolution of tyrosine kinase signaling.</title>
        <authorList>
            <person name="Clarke M."/>
            <person name="Lohan A.J."/>
            <person name="Liu B."/>
            <person name="Lagkouvardos I."/>
            <person name="Roy S."/>
            <person name="Zafar N."/>
            <person name="Bertelli C."/>
            <person name="Schilde C."/>
            <person name="Kianianmomeni A."/>
            <person name="Burglin T.R."/>
            <person name="Frech C."/>
            <person name="Turcotte B."/>
            <person name="Kopec K.O."/>
            <person name="Synnott J.M."/>
            <person name="Choo C."/>
            <person name="Paponov I."/>
            <person name="Finkler A."/>
            <person name="Soon Heng Tan C."/>
            <person name="Hutchins A.P."/>
            <person name="Weinmeier T."/>
            <person name="Rattei T."/>
            <person name="Chu J.S."/>
            <person name="Gimenez G."/>
            <person name="Irimia M."/>
            <person name="Rigden D.J."/>
            <person name="Fitzpatrick D.A."/>
            <person name="Lorenzo-Morales J."/>
            <person name="Bateman A."/>
            <person name="Chiu C.H."/>
            <person name="Tang P."/>
            <person name="Hegemann P."/>
            <person name="Fromm H."/>
            <person name="Raoult D."/>
            <person name="Greub G."/>
            <person name="Miranda-Saavedra D."/>
            <person name="Chen N."/>
            <person name="Nash P."/>
            <person name="Ginger M.L."/>
            <person name="Horn M."/>
            <person name="Schaap P."/>
            <person name="Caler L."/>
            <person name="Loftus B."/>
        </authorList>
    </citation>
    <scope>NUCLEOTIDE SEQUENCE [LARGE SCALE GENOMIC DNA]</scope>
    <source>
        <strain evidence="9 10">Neff</strain>
    </source>
</reference>
<feature type="transmembrane region" description="Helical" evidence="6">
    <location>
        <begin position="129"/>
        <end position="148"/>
    </location>
</feature>
<dbReference type="STRING" id="1257118.L8GP79"/>
<comment type="subcellular location">
    <subcellularLocation>
        <location evidence="6">Golgi apparatus membrane</location>
        <topology evidence="6">Multi-pass membrane protein</topology>
    </subcellularLocation>
    <subcellularLocation>
        <location evidence="1">Membrane</location>
        <topology evidence="1">Multi-pass membrane protein</topology>
    </subcellularLocation>
</comment>
<keyword evidence="3 6" id="KW-0812">Transmembrane</keyword>